<dbReference type="Pfam" id="PF14255">
    <property type="entry name" value="Zn_ribbon_21"/>
    <property type="match status" value="1"/>
</dbReference>
<gene>
    <name evidence="1" type="ORF">NWE73_02435</name>
</gene>
<organism evidence="1 2">
    <name type="scientific">Bdellovibrio svalbardensis</name>
    <dbReference type="NCBI Taxonomy" id="2972972"/>
    <lineage>
        <taxon>Bacteria</taxon>
        <taxon>Pseudomonadati</taxon>
        <taxon>Bdellovibrionota</taxon>
        <taxon>Bdellovibrionia</taxon>
        <taxon>Bdellovibrionales</taxon>
        <taxon>Pseudobdellovibrionaceae</taxon>
        <taxon>Bdellovibrio</taxon>
    </lineage>
</organism>
<accession>A0ABT6DEG6</accession>
<name>A0ABT6DEG6_9BACT</name>
<dbReference type="Proteomes" id="UP001152321">
    <property type="component" value="Unassembled WGS sequence"/>
</dbReference>
<dbReference type="RefSeq" id="WP_277576678.1">
    <property type="nucleotide sequence ID" value="NZ_JANRMI010000001.1"/>
</dbReference>
<dbReference type="SUPFAM" id="SSF57783">
    <property type="entry name" value="Zinc beta-ribbon"/>
    <property type="match status" value="1"/>
</dbReference>
<evidence type="ECO:0000313" key="1">
    <source>
        <dbReference type="EMBL" id="MDG0815202.1"/>
    </source>
</evidence>
<comment type="caution">
    <text evidence="1">The sequence shown here is derived from an EMBL/GenBank/DDBJ whole genome shotgun (WGS) entry which is preliminary data.</text>
</comment>
<dbReference type="EMBL" id="JANRMI010000001">
    <property type="protein sequence ID" value="MDG0815202.1"/>
    <property type="molecule type" value="Genomic_DNA"/>
</dbReference>
<keyword evidence="2" id="KW-1185">Reference proteome</keyword>
<protein>
    <submittedName>
        <fullName evidence="1">CPXCG motif-containing cysteine-rich protein</fullName>
    </submittedName>
</protein>
<dbReference type="InterPro" id="IPR025990">
    <property type="entry name" value="zinc_ribbon_bacterial"/>
</dbReference>
<reference evidence="1" key="1">
    <citation type="submission" date="2022-08" db="EMBL/GenBank/DDBJ databases">
        <title>Novel Bdellovibrio Species Isolated from Svalbard: Designation Bdellovibrio svalbardensis.</title>
        <authorList>
            <person name="Mitchell R.J."/>
            <person name="Choi S.Y."/>
        </authorList>
    </citation>
    <scope>NUCLEOTIDE SEQUENCE</scope>
    <source>
        <strain evidence="1">PAP01</strain>
    </source>
</reference>
<proteinExistence type="predicted"/>
<sequence length="72" mass="8459">MDEKIEFESFENAEVEKYFNCPYCHQKISMLLDISEPGRQFYVEDCEVCCKPIQISYSSDQGKLVDFFAQTI</sequence>
<evidence type="ECO:0000313" key="2">
    <source>
        <dbReference type="Proteomes" id="UP001152321"/>
    </source>
</evidence>